<reference evidence="2" key="1">
    <citation type="journal article" date="2017" name="Nat. Ecol. Evol.">
        <title>Genome expansion and lineage-specific genetic innovations in the forest pathogenic fungi Armillaria.</title>
        <authorList>
            <person name="Sipos G."/>
            <person name="Prasanna A.N."/>
            <person name="Walter M.C."/>
            <person name="O'Connor E."/>
            <person name="Balint B."/>
            <person name="Krizsan K."/>
            <person name="Kiss B."/>
            <person name="Hess J."/>
            <person name="Varga T."/>
            <person name="Slot J."/>
            <person name="Riley R."/>
            <person name="Boka B."/>
            <person name="Rigling D."/>
            <person name="Barry K."/>
            <person name="Lee J."/>
            <person name="Mihaltcheva S."/>
            <person name="LaButti K."/>
            <person name="Lipzen A."/>
            <person name="Waldron R."/>
            <person name="Moloney N.M."/>
            <person name="Sperisen C."/>
            <person name="Kredics L."/>
            <person name="Vagvoelgyi C."/>
            <person name="Patrignani A."/>
            <person name="Fitzpatrick D."/>
            <person name="Nagy I."/>
            <person name="Doyle S."/>
            <person name="Anderson J.B."/>
            <person name="Grigoriev I.V."/>
            <person name="Gueldener U."/>
            <person name="Muensterkoetter M."/>
            <person name="Nagy L.G."/>
        </authorList>
    </citation>
    <scope>NUCLEOTIDE SEQUENCE [LARGE SCALE GENOMIC DNA]</scope>
    <source>
        <strain evidence="2">Ar21-2</strain>
    </source>
</reference>
<keyword evidence="2" id="KW-1185">Reference proteome</keyword>
<protein>
    <submittedName>
        <fullName evidence="1">Uncharacterized protein</fullName>
    </submittedName>
</protein>
<sequence>MVSSSLLYLFLPSSMLHRDNESMRPGRNGALGMASCKGGCWLLVVNRLVTVSLAVSDNEVWGKRCASLAVPVRTGLRHARAINPT</sequence>
<dbReference type="AlphaFoldDB" id="A0A2H3CEQ9"/>
<dbReference type="InParanoid" id="A0A2H3CEQ9"/>
<accession>A0A2H3CEQ9</accession>
<name>A0A2H3CEQ9_ARMGA</name>
<dbReference type="Proteomes" id="UP000217790">
    <property type="component" value="Unassembled WGS sequence"/>
</dbReference>
<proteinExistence type="predicted"/>
<gene>
    <name evidence="1" type="ORF">ARMGADRAFT_102894</name>
</gene>
<evidence type="ECO:0000313" key="1">
    <source>
        <dbReference type="EMBL" id="PBK79814.1"/>
    </source>
</evidence>
<dbReference type="EMBL" id="KZ293759">
    <property type="protein sequence ID" value="PBK79814.1"/>
    <property type="molecule type" value="Genomic_DNA"/>
</dbReference>
<evidence type="ECO:0000313" key="2">
    <source>
        <dbReference type="Proteomes" id="UP000217790"/>
    </source>
</evidence>
<organism evidence="1 2">
    <name type="scientific">Armillaria gallica</name>
    <name type="common">Bulbous honey fungus</name>
    <name type="synonym">Armillaria bulbosa</name>
    <dbReference type="NCBI Taxonomy" id="47427"/>
    <lineage>
        <taxon>Eukaryota</taxon>
        <taxon>Fungi</taxon>
        <taxon>Dikarya</taxon>
        <taxon>Basidiomycota</taxon>
        <taxon>Agaricomycotina</taxon>
        <taxon>Agaricomycetes</taxon>
        <taxon>Agaricomycetidae</taxon>
        <taxon>Agaricales</taxon>
        <taxon>Marasmiineae</taxon>
        <taxon>Physalacriaceae</taxon>
        <taxon>Armillaria</taxon>
    </lineage>
</organism>